<organism evidence="5 6">
    <name type="scientific">Penicillium malachiteum</name>
    <dbReference type="NCBI Taxonomy" id="1324776"/>
    <lineage>
        <taxon>Eukaryota</taxon>
        <taxon>Fungi</taxon>
        <taxon>Dikarya</taxon>
        <taxon>Ascomycota</taxon>
        <taxon>Pezizomycotina</taxon>
        <taxon>Eurotiomycetes</taxon>
        <taxon>Eurotiomycetidae</taxon>
        <taxon>Eurotiales</taxon>
        <taxon>Aspergillaceae</taxon>
        <taxon>Penicillium</taxon>
    </lineage>
</organism>
<proteinExistence type="predicted"/>
<dbReference type="CDD" id="cd01427">
    <property type="entry name" value="HAD_like"/>
    <property type="match status" value="1"/>
</dbReference>
<comment type="caution">
    <text evidence="5">The sequence shown here is derived from an EMBL/GenBank/DDBJ whole genome shotgun (WGS) entry which is preliminary data.</text>
</comment>
<comment type="cofactor">
    <cofactor evidence="1">
        <name>Mg(2+)</name>
        <dbReference type="ChEBI" id="CHEBI:18420"/>
    </cofactor>
</comment>
<sequence>MPDPSLKSTLLAKKWFGFDLDDTLHEFRKASSQASESVFQAIHTEHGINLDTLRPTYANILRTSTANAFTDGRSSMEYRRERFTQLLQAQNAINIEKKNIDLLLDIYQSSLQSNLALKPGVVELFRSLKQLGKNIIVITEGPADAQEWTVQELGIDSYVDILVTTNEIGRSKVDGLFGTVLKKYGIDAEEIVYFGDNEVRDVRAALQSGILAILYDEKGRSGEDLRIDVVRISSWRDLQDIL</sequence>
<dbReference type="Gene3D" id="1.10.150.520">
    <property type="match status" value="1"/>
</dbReference>
<dbReference type="Gene3D" id="3.40.50.1000">
    <property type="entry name" value="HAD superfamily/HAD-like"/>
    <property type="match status" value="1"/>
</dbReference>
<dbReference type="AlphaFoldDB" id="A0AAD6HGR5"/>
<dbReference type="SFLD" id="SFLDS00003">
    <property type="entry name" value="Haloacid_Dehalogenase"/>
    <property type="match status" value="1"/>
</dbReference>
<evidence type="ECO:0000313" key="5">
    <source>
        <dbReference type="EMBL" id="KAJ5716317.1"/>
    </source>
</evidence>
<dbReference type="EMBL" id="JAQJAN010000012">
    <property type="protein sequence ID" value="KAJ5716317.1"/>
    <property type="molecule type" value="Genomic_DNA"/>
</dbReference>
<accession>A0AAD6HGR5</accession>
<dbReference type="Pfam" id="PF00702">
    <property type="entry name" value="Hydrolase"/>
    <property type="match status" value="1"/>
</dbReference>
<name>A0AAD6HGR5_9EURO</name>
<dbReference type="InterPro" id="IPR036412">
    <property type="entry name" value="HAD-like_sf"/>
</dbReference>
<dbReference type="InterPro" id="IPR051400">
    <property type="entry name" value="HAD-like_hydrolase"/>
</dbReference>
<keyword evidence="2" id="KW-0479">Metal-binding</keyword>
<dbReference type="SUPFAM" id="SSF56784">
    <property type="entry name" value="HAD-like"/>
    <property type="match status" value="1"/>
</dbReference>
<dbReference type="NCBIfam" id="TIGR01549">
    <property type="entry name" value="HAD-SF-IA-v1"/>
    <property type="match status" value="1"/>
</dbReference>
<evidence type="ECO:0000256" key="4">
    <source>
        <dbReference type="ARBA" id="ARBA00022842"/>
    </source>
</evidence>
<dbReference type="SFLD" id="SFLDG01129">
    <property type="entry name" value="C1.5:_HAD__Beta-PGM__Phosphata"/>
    <property type="match status" value="1"/>
</dbReference>
<dbReference type="Proteomes" id="UP001215712">
    <property type="component" value="Unassembled WGS sequence"/>
</dbReference>
<evidence type="ECO:0000256" key="2">
    <source>
        <dbReference type="ARBA" id="ARBA00022723"/>
    </source>
</evidence>
<keyword evidence="3" id="KW-0378">Hydrolase</keyword>
<dbReference type="GO" id="GO:0016791">
    <property type="term" value="F:phosphatase activity"/>
    <property type="evidence" value="ECO:0007669"/>
    <property type="project" value="TreeGrafter"/>
</dbReference>
<evidence type="ECO:0008006" key="7">
    <source>
        <dbReference type="Google" id="ProtNLM"/>
    </source>
</evidence>
<evidence type="ECO:0000256" key="1">
    <source>
        <dbReference type="ARBA" id="ARBA00001946"/>
    </source>
</evidence>
<dbReference type="GO" id="GO:0044281">
    <property type="term" value="P:small molecule metabolic process"/>
    <property type="evidence" value="ECO:0007669"/>
    <property type="project" value="UniProtKB-ARBA"/>
</dbReference>
<keyword evidence="4" id="KW-0460">Magnesium</keyword>
<dbReference type="GO" id="GO:0046872">
    <property type="term" value="F:metal ion binding"/>
    <property type="evidence" value="ECO:0007669"/>
    <property type="project" value="UniProtKB-KW"/>
</dbReference>
<evidence type="ECO:0000313" key="6">
    <source>
        <dbReference type="Proteomes" id="UP001215712"/>
    </source>
</evidence>
<dbReference type="PANTHER" id="PTHR46470">
    <property type="entry name" value="N-ACYLNEURAMINATE-9-PHOSPHATASE"/>
    <property type="match status" value="1"/>
</dbReference>
<reference evidence="5" key="1">
    <citation type="journal article" date="2023" name="IMA Fungus">
        <title>Comparative genomic study of the Penicillium genus elucidates a diverse pangenome and 15 lateral gene transfer events.</title>
        <authorList>
            <person name="Petersen C."/>
            <person name="Sorensen T."/>
            <person name="Nielsen M.R."/>
            <person name="Sondergaard T.E."/>
            <person name="Sorensen J.L."/>
            <person name="Fitzpatrick D.A."/>
            <person name="Frisvad J.C."/>
            <person name="Nielsen K.L."/>
        </authorList>
    </citation>
    <scope>NUCLEOTIDE SEQUENCE</scope>
    <source>
        <strain evidence="5">IBT 17514</strain>
    </source>
</reference>
<evidence type="ECO:0000256" key="3">
    <source>
        <dbReference type="ARBA" id="ARBA00022801"/>
    </source>
</evidence>
<reference evidence="5" key="2">
    <citation type="submission" date="2023-01" db="EMBL/GenBank/DDBJ databases">
        <authorList>
            <person name="Petersen C."/>
        </authorList>
    </citation>
    <scope>NUCLEOTIDE SEQUENCE</scope>
    <source>
        <strain evidence="5">IBT 17514</strain>
    </source>
</reference>
<protein>
    <recommendedName>
        <fullName evidence="7">HAD-like domain-containing protein</fullName>
    </recommendedName>
</protein>
<gene>
    <name evidence="5" type="ORF">N7493_008228</name>
</gene>
<dbReference type="InterPro" id="IPR023214">
    <property type="entry name" value="HAD_sf"/>
</dbReference>
<dbReference type="PANTHER" id="PTHR46470:SF2">
    <property type="entry name" value="GLYCERALDEHYDE 3-PHOSPHATE PHOSPHATASE"/>
    <property type="match status" value="1"/>
</dbReference>
<keyword evidence="6" id="KW-1185">Reference proteome</keyword>
<dbReference type="InterPro" id="IPR006439">
    <property type="entry name" value="HAD-SF_hydro_IA"/>
</dbReference>